<sequence length="62" mass="7154">MPWHLFDEWGGQHLYIAQRSVPGAGRIFKVKPVQTKMNGCIMHTFTGSSQNEASHYMTMERE</sequence>
<evidence type="ECO:0000313" key="1">
    <source>
        <dbReference type="EMBL" id="MCE5170765.1"/>
    </source>
</evidence>
<dbReference type="EMBL" id="JAJNBZ010000012">
    <property type="protein sequence ID" value="MCE5170765.1"/>
    <property type="molecule type" value="Genomic_DNA"/>
</dbReference>
<organism evidence="1 2">
    <name type="scientific">Paenibacillus profundus</name>
    <dbReference type="NCBI Taxonomy" id="1173085"/>
    <lineage>
        <taxon>Bacteria</taxon>
        <taxon>Bacillati</taxon>
        <taxon>Bacillota</taxon>
        <taxon>Bacilli</taxon>
        <taxon>Bacillales</taxon>
        <taxon>Paenibacillaceae</taxon>
        <taxon>Paenibacillus</taxon>
    </lineage>
</organism>
<keyword evidence="2" id="KW-1185">Reference proteome</keyword>
<reference evidence="1 2" key="1">
    <citation type="submission" date="2021-11" db="EMBL/GenBank/DDBJ databases">
        <title>Draft genome sequence of Paenibacillus profundus YoMME, a new Gram-positive bacteria with exoelectrogenic properties.</title>
        <authorList>
            <person name="Hubenova Y."/>
            <person name="Hubenova E."/>
            <person name="Manasiev Y."/>
            <person name="Peykov S."/>
            <person name="Mitov M."/>
        </authorList>
    </citation>
    <scope>NUCLEOTIDE SEQUENCE [LARGE SCALE GENOMIC DNA]</scope>
    <source>
        <strain evidence="1 2">YoMME</strain>
    </source>
</reference>
<evidence type="ECO:0000313" key="2">
    <source>
        <dbReference type="Proteomes" id="UP001199916"/>
    </source>
</evidence>
<gene>
    <name evidence="1" type="ORF">LQV63_15775</name>
</gene>
<name>A0ABS8YFI8_9BACL</name>
<dbReference type="RefSeq" id="WP_233697415.1">
    <property type="nucleotide sequence ID" value="NZ_JAJNBZ010000012.1"/>
</dbReference>
<proteinExistence type="predicted"/>
<accession>A0ABS8YFI8</accession>
<comment type="caution">
    <text evidence="1">The sequence shown here is derived from an EMBL/GenBank/DDBJ whole genome shotgun (WGS) entry which is preliminary data.</text>
</comment>
<protein>
    <submittedName>
        <fullName evidence="1">Uncharacterized protein</fullName>
    </submittedName>
</protein>
<dbReference type="Proteomes" id="UP001199916">
    <property type="component" value="Unassembled WGS sequence"/>
</dbReference>